<proteinExistence type="predicted"/>
<dbReference type="Proteomes" id="UP000813824">
    <property type="component" value="Unassembled WGS sequence"/>
</dbReference>
<dbReference type="InterPro" id="IPR011009">
    <property type="entry name" value="Kinase-like_dom_sf"/>
</dbReference>
<evidence type="ECO:0000256" key="3">
    <source>
        <dbReference type="ARBA" id="ARBA00022679"/>
    </source>
</evidence>
<evidence type="ECO:0000256" key="9">
    <source>
        <dbReference type="PROSITE-ProRule" id="PRU10141"/>
    </source>
</evidence>
<dbReference type="PROSITE" id="PS50011">
    <property type="entry name" value="PROTEIN_KINASE_DOM"/>
    <property type="match status" value="1"/>
</dbReference>
<reference evidence="12" key="1">
    <citation type="journal article" date="2021" name="New Phytol.">
        <title>Evolutionary innovations through gain and loss of genes in the ectomycorrhizal Boletales.</title>
        <authorList>
            <person name="Wu G."/>
            <person name="Miyauchi S."/>
            <person name="Morin E."/>
            <person name="Kuo A."/>
            <person name="Drula E."/>
            <person name="Varga T."/>
            <person name="Kohler A."/>
            <person name="Feng B."/>
            <person name="Cao Y."/>
            <person name="Lipzen A."/>
            <person name="Daum C."/>
            <person name="Hundley H."/>
            <person name="Pangilinan J."/>
            <person name="Johnson J."/>
            <person name="Barry K."/>
            <person name="LaButti K."/>
            <person name="Ng V."/>
            <person name="Ahrendt S."/>
            <person name="Min B."/>
            <person name="Choi I.G."/>
            <person name="Park H."/>
            <person name="Plett J.M."/>
            <person name="Magnuson J."/>
            <person name="Spatafora J.W."/>
            <person name="Nagy L.G."/>
            <person name="Henrissat B."/>
            <person name="Grigoriev I.V."/>
            <person name="Yang Z.L."/>
            <person name="Xu J."/>
            <person name="Martin F.M."/>
        </authorList>
    </citation>
    <scope>NUCLEOTIDE SEQUENCE</scope>
    <source>
        <strain evidence="12">KKN 215</strain>
    </source>
</reference>
<dbReference type="SMART" id="SM00220">
    <property type="entry name" value="S_TKc"/>
    <property type="match status" value="1"/>
</dbReference>
<feature type="region of interest" description="Disordered" evidence="10">
    <location>
        <begin position="1012"/>
        <end position="1031"/>
    </location>
</feature>
<comment type="catalytic activity">
    <reaction evidence="7">
        <text>L-threonyl-[protein] + ATP = O-phospho-L-threonyl-[protein] + ADP + H(+)</text>
        <dbReference type="Rhea" id="RHEA:46608"/>
        <dbReference type="Rhea" id="RHEA-COMP:11060"/>
        <dbReference type="Rhea" id="RHEA-COMP:11605"/>
        <dbReference type="ChEBI" id="CHEBI:15378"/>
        <dbReference type="ChEBI" id="CHEBI:30013"/>
        <dbReference type="ChEBI" id="CHEBI:30616"/>
        <dbReference type="ChEBI" id="CHEBI:61977"/>
        <dbReference type="ChEBI" id="CHEBI:456216"/>
        <dbReference type="EC" id="2.7.11.1"/>
    </reaction>
</comment>
<keyword evidence="3" id="KW-0808">Transferase</keyword>
<evidence type="ECO:0000256" key="2">
    <source>
        <dbReference type="ARBA" id="ARBA00022527"/>
    </source>
</evidence>
<name>A0A8K0UQI2_9AGAR</name>
<dbReference type="InterPro" id="IPR008271">
    <property type="entry name" value="Ser/Thr_kinase_AS"/>
</dbReference>
<keyword evidence="4 9" id="KW-0547">Nucleotide-binding</keyword>
<dbReference type="GO" id="GO:0005524">
    <property type="term" value="F:ATP binding"/>
    <property type="evidence" value="ECO:0007669"/>
    <property type="project" value="UniProtKB-UniRule"/>
</dbReference>
<evidence type="ECO:0000313" key="13">
    <source>
        <dbReference type="Proteomes" id="UP000813824"/>
    </source>
</evidence>
<feature type="binding site" evidence="9">
    <location>
        <position position="382"/>
    </location>
    <ligand>
        <name>ATP</name>
        <dbReference type="ChEBI" id="CHEBI:30616"/>
    </ligand>
</feature>
<protein>
    <recommendedName>
        <fullName evidence="1">non-specific serine/threonine protein kinase</fullName>
        <ecNumber evidence="1">2.7.11.1</ecNumber>
    </recommendedName>
</protein>
<feature type="region of interest" description="Disordered" evidence="10">
    <location>
        <begin position="778"/>
        <end position="817"/>
    </location>
</feature>
<comment type="caution">
    <text evidence="12">The sequence shown here is derived from an EMBL/GenBank/DDBJ whole genome shotgun (WGS) entry which is preliminary data.</text>
</comment>
<feature type="compositionally biased region" description="Polar residues" evidence="10">
    <location>
        <begin position="795"/>
        <end position="805"/>
    </location>
</feature>
<evidence type="ECO:0000256" key="10">
    <source>
        <dbReference type="SAM" id="MobiDB-lite"/>
    </source>
</evidence>
<dbReference type="Gene3D" id="1.10.510.10">
    <property type="entry name" value="Transferase(Phosphotransferase) domain 1"/>
    <property type="match status" value="1"/>
</dbReference>
<feature type="region of interest" description="Disordered" evidence="10">
    <location>
        <begin position="888"/>
        <end position="910"/>
    </location>
</feature>
<feature type="domain" description="Protein kinase" evidence="11">
    <location>
        <begin position="353"/>
        <end position="651"/>
    </location>
</feature>
<feature type="compositionally biased region" description="Polar residues" evidence="10">
    <location>
        <begin position="1012"/>
        <end position="1022"/>
    </location>
</feature>
<dbReference type="PANTHER" id="PTHR24356">
    <property type="entry name" value="SERINE/THREONINE-PROTEIN KINASE"/>
    <property type="match status" value="1"/>
</dbReference>
<evidence type="ECO:0000256" key="6">
    <source>
        <dbReference type="ARBA" id="ARBA00022840"/>
    </source>
</evidence>
<evidence type="ECO:0000256" key="8">
    <source>
        <dbReference type="ARBA" id="ARBA00048679"/>
    </source>
</evidence>
<sequence length="1379" mass="147744">MVFGKLNLAAFKKASIKKLQSKVNNSSLLLQYAADRFASKSKGKRPQSLPPASIPTEHMVALRTTHSLCDIKRVEQEMIEAMMDAAHDPKVLNLRSLLSRGVMAEWMEEVLRKGEMTLPEVNTVLSIECGKGEETTSFTTAAITACEGEALELPAQDIEETVASEDVLAEDVSLTPDSLVSIDLSDDVPLLPAAHVLLDVNLTPASALLAPPAVDCSDVSKTIIGVSEDEVKTIAHLPPPLPLLAVPDTSDVSKTFVDVPLDEVDEVKSTAADEFAIETTVQVTQEPEPRLPSIHQVPVPDAEAVPPADSEDKEIVQPVVKAVHGVKVHYSTPVTVQAPVKKPVLASNLLKDLKVDKKLGSGGFGAVYAVTHKKTGVRYALKVMSKTRKDIPEEHHQAIEGHLTRVAVQETFALHRTAGIAGVVDLVASTYDSLNFYHVLVGFLFPHYTLAWLINWPQPLYEGGDLANEIARCGSFPDVKARFYIAEIVQAVAALHDQGLIHRDLKPGNILLSTNGHAVIADLGLAKAFTTKRCTFELESYERYFPALTEDENDAKGVTKTRCGTPEYMAPELCAGQLYDSKVDVFAMGLILFEMLVGVLPQELPDWDGDLTRVSDQYGISEHAEDFIAEALAELPGDRPTAKELMKFEIFDGCDWDELRDQEVYEGWLPVSDSEESDGNPITFVPGEPIDPAMDFLPFFNFQSPHFSQLPSSAMALPTAVSDHELPAVVAEDSFTADNSIGSLQSIAPVNLDQTSPLDLDVQQEPEPEASLLWDASEVERSPSPCAVSDPPKSSLPSVVSTQDHSQLSMPSSSSNTSLPWAMSIYSDPYTTSTQSPSLPAQGSQLEAPSVPISYSSDNDSRPWALCILGTAQYSSIESTSVTNLPNSVASGASSPSGSPSYCSSEGGLSASATPDLVPTSFNTLVDGDSSCVGPSTSTTRLSSAFVRGEPMDPAMDSLPFFNFKALQFSQPPPSATALPTAASDHELPAVGCEDVITAQKYIEPLQSITLSHVSPSKTPSPDLNAKQEPETEASLLWDAFEVERSPSPRTSSDSRQPSLLSVISAQVPPQPLMPSSSNISPPRVMATYSDPFKTLEHNMSLMDQPKTSTGAEDCQHDTTSVSIGCSPDNNSRPWALPAIDPVRSPNMDSTFNLHLIAADVPICLVSRLAPSSGLSSYCSSIGSGLSPSSEMSDPTPSSFNTLVEDLSGGLPPTTCQSSSHIKLSAISLLGDPSCNASLLAPNDLKDDLTDDQCFFKDELSARPSASASPSVGSPIPPSPEAAISCPLLPGIAPSSSSLTTSSFANYYSTSSAIIHPDEESLDPLPTSLVYALEMLSTLTANAYSISTLYKPISMFSSLKDLASSLWNRVTSCLRLLLW</sequence>
<keyword evidence="5" id="KW-0418">Kinase</keyword>
<dbReference type="GO" id="GO:0004674">
    <property type="term" value="F:protein serine/threonine kinase activity"/>
    <property type="evidence" value="ECO:0007669"/>
    <property type="project" value="UniProtKB-KW"/>
</dbReference>
<accession>A0A8K0UQI2</accession>
<evidence type="ECO:0000256" key="5">
    <source>
        <dbReference type="ARBA" id="ARBA00022777"/>
    </source>
</evidence>
<evidence type="ECO:0000256" key="1">
    <source>
        <dbReference type="ARBA" id="ARBA00012513"/>
    </source>
</evidence>
<evidence type="ECO:0000313" key="12">
    <source>
        <dbReference type="EMBL" id="KAH8101204.1"/>
    </source>
</evidence>
<evidence type="ECO:0000256" key="4">
    <source>
        <dbReference type="ARBA" id="ARBA00022741"/>
    </source>
</evidence>
<dbReference type="Pfam" id="PF00069">
    <property type="entry name" value="Pkinase"/>
    <property type="match status" value="1"/>
</dbReference>
<dbReference type="InterPro" id="IPR017441">
    <property type="entry name" value="Protein_kinase_ATP_BS"/>
</dbReference>
<keyword evidence="2" id="KW-0723">Serine/threonine-protein kinase</keyword>
<dbReference type="InterPro" id="IPR000719">
    <property type="entry name" value="Prot_kinase_dom"/>
</dbReference>
<feature type="compositionally biased region" description="Low complexity" evidence="10">
    <location>
        <begin position="888"/>
        <end position="908"/>
    </location>
</feature>
<feature type="compositionally biased region" description="Low complexity" evidence="10">
    <location>
        <begin position="806"/>
        <end position="817"/>
    </location>
</feature>
<dbReference type="EMBL" id="JAEVFJ010000013">
    <property type="protein sequence ID" value="KAH8101204.1"/>
    <property type="molecule type" value="Genomic_DNA"/>
</dbReference>
<dbReference type="EC" id="2.7.11.1" evidence="1"/>
<dbReference type="SUPFAM" id="SSF56112">
    <property type="entry name" value="Protein kinase-like (PK-like)"/>
    <property type="match status" value="1"/>
</dbReference>
<dbReference type="Gene3D" id="3.30.200.20">
    <property type="entry name" value="Phosphorylase Kinase, domain 1"/>
    <property type="match status" value="1"/>
</dbReference>
<dbReference type="OrthoDB" id="68483at2759"/>
<evidence type="ECO:0000256" key="7">
    <source>
        <dbReference type="ARBA" id="ARBA00047899"/>
    </source>
</evidence>
<organism evidence="12 13">
    <name type="scientific">Cristinia sonorae</name>
    <dbReference type="NCBI Taxonomy" id="1940300"/>
    <lineage>
        <taxon>Eukaryota</taxon>
        <taxon>Fungi</taxon>
        <taxon>Dikarya</taxon>
        <taxon>Basidiomycota</taxon>
        <taxon>Agaricomycotina</taxon>
        <taxon>Agaricomycetes</taxon>
        <taxon>Agaricomycetidae</taxon>
        <taxon>Agaricales</taxon>
        <taxon>Pleurotineae</taxon>
        <taxon>Stephanosporaceae</taxon>
        <taxon>Cristinia</taxon>
    </lineage>
</organism>
<dbReference type="PROSITE" id="PS00108">
    <property type="entry name" value="PROTEIN_KINASE_ST"/>
    <property type="match status" value="1"/>
</dbReference>
<gene>
    <name evidence="12" type="ORF">BXZ70DRAFT_1077304</name>
</gene>
<keyword evidence="6 9" id="KW-0067">ATP-binding</keyword>
<dbReference type="InterPro" id="IPR050236">
    <property type="entry name" value="Ser_Thr_kinase_AGC"/>
</dbReference>
<evidence type="ECO:0000259" key="11">
    <source>
        <dbReference type="PROSITE" id="PS50011"/>
    </source>
</evidence>
<dbReference type="PROSITE" id="PS00107">
    <property type="entry name" value="PROTEIN_KINASE_ATP"/>
    <property type="match status" value="1"/>
</dbReference>
<keyword evidence="13" id="KW-1185">Reference proteome</keyword>
<comment type="catalytic activity">
    <reaction evidence="8">
        <text>L-seryl-[protein] + ATP = O-phospho-L-seryl-[protein] + ADP + H(+)</text>
        <dbReference type="Rhea" id="RHEA:17989"/>
        <dbReference type="Rhea" id="RHEA-COMP:9863"/>
        <dbReference type="Rhea" id="RHEA-COMP:11604"/>
        <dbReference type="ChEBI" id="CHEBI:15378"/>
        <dbReference type="ChEBI" id="CHEBI:29999"/>
        <dbReference type="ChEBI" id="CHEBI:30616"/>
        <dbReference type="ChEBI" id="CHEBI:83421"/>
        <dbReference type="ChEBI" id="CHEBI:456216"/>
        <dbReference type="EC" id="2.7.11.1"/>
    </reaction>
</comment>